<feature type="compositionally biased region" description="Basic and acidic residues" evidence="19">
    <location>
        <begin position="1636"/>
        <end position="1648"/>
    </location>
</feature>
<keyword evidence="10" id="KW-0862">Zinc</keyword>
<dbReference type="InterPro" id="IPR002121">
    <property type="entry name" value="HRDC_dom"/>
</dbReference>
<dbReference type="GO" id="GO:0043138">
    <property type="term" value="F:3'-5' DNA helicase activity"/>
    <property type="evidence" value="ECO:0007669"/>
    <property type="project" value="UniProtKB-EC"/>
</dbReference>
<dbReference type="Gene3D" id="1.10.10.10">
    <property type="entry name" value="Winged helix-like DNA-binding domain superfamily/Winged helix DNA-binding domain"/>
    <property type="match status" value="1"/>
</dbReference>
<evidence type="ECO:0000259" key="21">
    <source>
        <dbReference type="PROSITE" id="PS51192"/>
    </source>
</evidence>
<evidence type="ECO:0000256" key="5">
    <source>
        <dbReference type="ARBA" id="ARBA00022723"/>
    </source>
</evidence>
<dbReference type="CDD" id="cd18794">
    <property type="entry name" value="SF2_C_RecQ"/>
    <property type="match status" value="1"/>
</dbReference>
<dbReference type="FunFam" id="3.40.50.300:FF:000340">
    <property type="entry name" value="Bloom syndrome, RecQ helicase"/>
    <property type="match status" value="1"/>
</dbReference>
<dbReference type="GO" id="GO:0016787">
    <property type="term" value="F:hydrolase activity"/>
    <property type="evidence" value="ECO:0007669"/>
    <property type="project" value="UniProtKB-KW"/>
</dbReference>
<comment type="catalytic activity">
    <reaction evidence="16">
        <text>Couples ATP hydrolysis with the unwinding of duplex DNA by translocating in the 3'-5' direction.</text>
        <dbReference type="EC" id="5.6.2.4"/>
    </reaction>
</comment>
<evidence type="ECO:0000256" key="19">
    <source>
        <dbReference type="SAM" id="MobiDB-lite"/>
    </source>
</evidence>
<dbReference type="Pfam" id="PF00271">
    <property type="entry name" value="Helicase_C"/>
    <property type="match status" value="1"/>
</dbReference>
<dbReference type="FunFam" id="3.40.50.300:FF:000537">
    <property type="entry name" value="Bloom syndrome RecQ-like helicase"/>
    <property type="match status" value="1"/>
</dbReference>
<dbReference type="InterPro" id="IPR018982">
    <property type="entry name" value="RQC_domain"/>
</dbReference>
<dbReference type="InterPro" id="IPR010997">
    <property type="entry name" value="HRDC-like_sf"/>
</dbReference>
<proteinExistence type="inferred from homology"/>
<feature type="compositionally biased region" description="Low complexity" evidence="19">
    <location>
        <begin position="819"/>
        <end position="831"/>
    </location>
</feature>
<feature type="region of interest" description="Disordered" evidence="19">
    <location>
        <begin position="705"/>
        <end position="759"/>
    </location>
</feature>
<evidence type="ECO:0000259" key="22">
    <source>
        <dbReference type="PROSITE" id="PS51194"/>
    </source>
</evidence>
<evidence type="ECO:0000256" key="3">
    <source>
        <dbReference type="ARBA" id="ARBA00005446"/>
    </source>
</evidence>
<dbReference type="Proteomes" id="UP000799750">
    <property type="component" value="Unassembled WGS sequence"/>
</dbReference>
<feature type="region of interest" description="Disordered" evidence="19">
    <location>
        <begin position="81"/>
        <end position="419"/>
    </location>
</feature>
<dbReference type="InterPro" id="IPR002464">
    <property type="entry name" value="DNA/RNA_helicase_DEAH_CS"/>
</dbReference>
<dbReference type="GO" id="GO:0005694">
    <property type="term" value="C:chromosome"/>
    <property type="evidence" value="ECO:0007669"/>
    <property type="project" value="TreeGrafter"/>
</dbReference>
<dbReference type="GO" id="GO:0005524">
    <property type="term" value="F:ATP binding"/>
    <property type="evidence" value="ECO:0007669"/>
    <property type="project" value="UniProtKB-KW"/>
</dbReference>
<feature type="region of interest" description="Disordered" evidence="19">
    <location>
        <begin position="1586"/>
        <end position="1749"/>
    </location>
</feature>
<evidence type="ECO:0000256" key="2">
    <source>
        <dbReference type="ARBA" id="ARBA00004123"/>
    </source>
</evidence>
<dbReference type="InterPro" id="IPR011545">
    <property type="entry name" value="DEAD/DEAH_box_helicase_dom"/>
</dbReference>
<feature type="compositionally biased region" description="Acidic residues" evidence="19">
    <location>
        <begin position="357"/>
        <end position="367"/>
    </location>
</feature>
<evidence type="ECO:0000256" key="14">
    <source>
        <dbReference type="ARBA" id="ARBA00023235"/>
    </source>
</evidence>
<keyword evidence="11" id="KW-0067">ATP-binding</keyword>
<feature type="compositionally biased region" description="Low complexity" evidence="19">
    <location>
        <begin position="389"/>
        <end position="417"/>
    </location>
</feature>
<feature type="domain" description="Helicase C-terminal" evidence="22">
    <location>
        <begin position="1079"/>
        <end position="1228"/>
    </location>
</feature>
<feature type="compositionally biased region" description="Low complexity" evidence="19">
    <location>
        <begin position="293"/>
        <end position="307"/>
    </location>
</feature>
<dbReference type="InterPro" id="IPR014001">
    <property type="entry name" value="Helicase_ATP-bd"/>
</dbReference>
<dbReference type="InterPro" id="IPR036388">
    <property type="entry name" value="WH-like_DNA-bd_sf"/>
</dbReference>
<evidence type="ECO:0000256" key="15">
    <source>
        <dbReference type="ARBA" id="ARBA00023242"/>
    </source>
</evidence>
<feature type="region of interest" description="Disordered" evidence="19">
    <location>
        <begin position="812"/>
        <end position="847"/>
    </location>
</feature>
<evidence type="ECO:0000259" key="20">
    <source>
        <dbReference type="PROSITE" id="PS50967"/>
    </source>
</evidence>
<dbReference type="EMBL" id="MU004183">
    <property type="protein sequence ID" value="KAF2500293.1"/>
    <property type="molecule type" value="Genomic_DNA"/>
</dbReference>
<evidence type="ECO:0000256" key="13">
    <source>
        <dbReference type="ARBA" id="ARBA00023204"/>
    </source>
</evidence>
<dbReference type="CDD" id="cd17920">
    <property type="entry name" value="DEXHc_RecQ"/>
    <property type="match status" value="1"/>
</dbReference>
<dbReference type="OrthoDB" id="10261556at2759"/>
<feature type="compositionally biased region" description="Basic and acidic residues" evidence="19">
    <location>
        <begin position="201"/>
        <end position="215"/>
    </location>
</feature>
<dbReference type="Pfam" id="PF00270">
    <property type="entry name" value="DEAD"/>
    <property type="match status" value="1"/>
</dbReference>
<dbReference type="SMART" id="SM00490">
    <property type="entry name" value="HELICc"/>
    <property type="match status" value="1"/>
</dbReference>
<evidence type="ECO:0000256" key="18">
    <source>
        <dbReference type="ARBA" id="ARBA00073450"/>
    </source>
</evidence>
<dbReference type="Gene3D" id="3.40.50.300">
    <property type="entry name" value="P-loop containing nucleotide triphosphate hydrolases"/>
    <property type="match status" value="2"/>
</dbReference>
<evidence type="ECO:0000256" key="7">
    <source>
        <dbReference type="ARBA" id="ARBA00022763"/>
    </source>
</evidence>
<dbReference type="GO" id="GO:0009378">
    <property type="term" value="F:four-way junction helicase activity"/>
    <property type="evidence" value="ECO:0007669"/>
    <property type="project" value="TreeGrafter"/>
</dbReference>
<evidence type="ECO:0000313" key="24">
    <source>
        <dbReference type="Proteomes" id="UP000799750"/>
    </source>
</evidence>
<reference evidence="23" key="1">
    <citation type="journal article" date="2020" name="Stud. Mycol.">
        <title>101 Dothideomycetes genomes: a test case for predicting lifestyles and emergence of pathogens.</title>
        <authorList>
            <person name="Haridas S."/>
            <person name="Albert R."/>
            <person name="Binder M."/>
            <person name="Bloem J."/>
            <person name="Labutti K."/>
            <person name="Salamov A."/>
            <person name="Andreopoulos B."/>
            <person name="Baker S."/>
            <person name="Barry K."/>
            <person name="Bills G."/>
            <person name="Bluhm B."/>
            <person name="Cannon C."/>
            <person name="Castanera R."/>
            <person name="Culley D."/>
            <person name="Daum C."/>
            <person name="Ezra D."/>
            <person name="Gonzalez J."/>
            <person name="Henrissat B."/>
            <person name="Kuo A."/>
            <person name="Liang C."/>
            <person name="Lipzen A."/>
            <person name="Lutzoni F."/>
            <person name="Magnuson J."/>
            <person name="Mondo S."/>
            <person name="Nolan M."/>
            <person name="Ohm R."/>
            <person name="Pangilinan J."/>
            <person name="Park H.-J."/>
            <person name="Ramirez L."/>
            <person name="Alfaro M."/>
            <person name="Sun H."/>
            <person name="Tritt A."/>
            <person name="Yoshinaga Y."/>
            <person name="Zwiers L.-H."/>
            <person name="Turgeon B."/>
            <person name="Goodwin S."/>
            <person name="Spatafora J."/>
            <person name="Crous P."/>
            <person name="Grigoriev I."/>
        </authorList>
    </citation>
    <scope>NUCLEOTIDE SEQUENCE</scope>
    <source>
        <strain evidence="23">CBS 269.34</strain>
    </source>
</reference>
<keyword evidence="13" id="KW-0234">DNA repair</keyword>
<dbReference type="EC" id="5.6.2.4" evidence="17"/>
<comment type="similarity">
    <text evidence="3">Belongs to the helicase family. RecQ subfamily.</text>
</comment>
<evidence type="ECO:0000256" key="1">
    <source>
        <dbReference type="ARBA" id="ARBA00001947"/>
    </source>
</evidence>
<keyword evidence="24" id="KW-1185">Reference proteome</keyword>
<dbReference type="SMART" id="SM00956">
    <property type="entry name" value="RQC"/>
    <property type="match status" value="1"/>
</dbReference>
<dbReference type="SUPFAM" id="SSF47819">
    <property type="entry name" value="HRDC-like"/>
    <property type="match status" value="1"/>
</dbReference>
<keyword evidence="8" id="KW-0378">Hydrolase</keyword>
<keyword evidence="12" id="KW-0238">DNA-binding</keyword>
<feature type="domain" description="Helicase ATP-binding" evidence="21">
    <location>
        <begin position="873"/>
        <end position="1054"/>
    </location>
</feature>
<feature type="compositionally biased region" description="Basic and acidic residues" evidence="19">
    <location>
        <begin position="726"/>
        <end position="737"/>
    </location>
</feature>
<name>A0A6A6R986_9PEZI</name>
<dbReference type="SUPFAM" id="SSF52540">
    <property type="entry name" value="P-loop containing nucleoside triphosphate hydrolases"/>
    <property type="match status" value="2"/>
</dbReference>
<dbReference type="PANTHER" id="PTHR13710:SF153">
    <property type="entry name" value="RECQ-LIKE DNA HELICASE BLM"/>
    <property type="match status" value="1"/>
</dbReference>
<dbReference type="InterPro" id="IPR001650">
    <property type="entry name" value="Helicase_C-like"/>
</dbReference>
<dbReference type="GO" id="GO:0005634">
    <property type="term" value="C:nucleus"/>
    <property type="evidence" value="ECO:0007669"/>
    <property type="project" value="UniProtKB-SubCell"/>
</dbReference>
<dbReference type="PROSITE" id="PS51192">
    <property type="entry name" value="HELICASE_ATP_BIND_1"/>
    <property type="match status" value="1"/>
</dbReference>
<keyword evidence="9" id="KW-0347">Helicase</keyword>
<dbReference type="PANTHER" id="PTHR13710">
    <property type="entry name" value="DNA HELICASE RECQ FAMILY MEMBER"/>
    <property type="match status" value="1"/>
</dbReference>
<sequence length="1749" mass="195535">MTRNNLNEHLAWLISKKPFIPPPVASLPFLSDRARDSATGSEPSLSNKEPSLGHVTRDTHVQPPTARTNLLAARQTEIQNSYISGDTDSDMARLRPGSASASRPRLMIQGRHTPSATPSGVSARPRSPVQDNERSEIPAHTHLRPAITTRQPPPPTGSSTARPRTRKPEAWDYVDAVDLTGGNDKPQSPCPVPEARGKKRKSEDFESDLRPEPRSRPPRAKAANANISSSNDHEFMPIDVVLSDPLDEPPPPYSTIAHNRKSPEKEESFDSHDIDEDDEDEKTFITTEERTTIKTTSVRRSLSRVTSDILLPSPKPGKQEQHSSPQKKKLKSDFSTPSASCSRTQNKHTRVVPDSIADSEDDEDEYGVMETQPENPFNHSTRPTRCFESPTKPTKSVVSSPSPVRSQAAPLQASASQRTHGNISVVVPAKHKPMLSQQEPQLSVHHALESPDPKPKELAFPELKHANKDLISKLLAGPEESIQERLGQVSSDIKQMQEELLSRIETGQDLLHAQPRFQAEVTALRKKKQSLERLLKMKGDYITSMEQGHDWRRRMIERIRRRFPSRLELQEAMEVSNTLKAIEEESFSVLETAGILQDKAYLQEIARNFVDRARIVVESTQVSPSLENQFMRPRPEANPAPQTQFVKQTQVLSNETWRPANGVRFAASPMAYDQPANEATRSGFSPKITTRDYVVGTAQESISTNLRDPTSFDRTRKPQHQSNHATEMEVSGRERSAQFHTSNQYCQDEDSPDENDAGDSIYMNHMGFQEDEELLFDGELDDQDFIGVEDTDFQEPIRVPDWTATPRDVLAETSANQIRPPKSSSRPSPKKSLLDRPGIDPAQMNHPWSRDVGHVLKTRFKLKGFRPHQLEAINATLSGQDCFVLMPTGGGKSLCYQLPSIITSGQTRGITIVISPLLSLMEDQVSHLKDLNVKAFLINGESTIDHKNDVKAKLRSARVEQDIQCLYVTPEMLSLNQSMIDIFKDLHRRGRLARIVIDEAHCVSQWGHDFRPDYKALGEVRKQFQGVPVMALTATATQMVKKDVMFNLGIEGCAVFTQSFNRPNLSYEIRKKGKDVISDIAEIIDKNYRNMSGIVYCLSRKACEDNAKKLREKHGISAHHYHAKMDSKEKSRVQKQWQKGVYHVIVATIAFGMGIDKPDVRFVIHHHIPKSLEGYYQETGRAGRDGKRSGCYLYYGYGDTRSLKRMIDEGEGVWEQKERQREMLRNVVQFCENRSDCRRVQILKYFSESFDREDCNDTCDNCIENATFETKDVTKHAAAAVRLVGRMQTDKVTLLHCVDVLRGAKGKKVGAYSHLEDFGVGADLERGDVERLFQRLIDEEVLREESVMNKMKFATNYLQLGRRSDDYVRRGKRLNLQVRMSSASKPKAARPTAKKNGKQPRTGVAAARADYPSTNLSSPVAAATKRRQRRILSDEDEDEVHGEYGGSKAGSHANGYEEDGFVVDDNEDDRFEPIPGPVRSKPNKRRMPGPPITIDQRIASLDELQSAVLEDFMEKAKEKAKDIMVKKNLRSQPFSDTILREIGIVLPATEEGLLKIKGINPEMVRLHGKAFLTLARGGRAVLELDDADQDGDSDVPQDPNHRIMPIEISDDEEEAPEPEESDYDSSVFEDVLDEPSGERSHFFAHPEPEPVNQRAPPQMNWAPAPRANTSARVPARAAPKSRGGPSKPPYQKGGGHRKASRGSKGRSSGGGVSKKGYGKKSGNGRTSGGNGWQPRGGGGGFTGIGMMPT</sequence>
<feature type="compositionally biased region" description="Basic residues" evidence="19">
    <location>
        <begin position="1694"/>
        <end position="1704"/>
    </location>
</feature>
<comment type="subcellular location">
    <subcellularLocation>
        <location evidence="2">Nucleus</location>
    </subcellularLocation>
</comment>
<dbReference type="GO" id="GO:0003677">
    <property type="term" value="F:DNA binding"/>
    <property type="evidence" value="ECO:0007669"/>
    <property type="project" value="UniProtKB-KW"/>
</dbReference>
<feature type="compositionally biased region" description="Polar residues" evidence="19">
    <location>
        <begin position="372"/>
        <end position="383"/>
    </location>
</feature>
<evidence type="ECO:0000256" key="17">
    <source>
        <dbReference type="ARBA" id="ARBA00034808"/>
    </source>
</evidence>
<feature type="domain" description="HRDC" evidence="20">
    <location>
        <begin position="1502"/>
        <end position="1585"/>
    </location>
</feature>
<dbReference type="InterPro" id="IPR032284">
    <property type="entry name" value="RecQ_Zn-bd"/>
</dbReference>
<dbReference type="PROSITE" id="PS51194">
    <property type="entry name" value="HELICASE_CTER"/>
    <property type="match status" value="1"/>
</dbReference>
<keyword evidence="4" id="KW-0235">DNA replication</keyword>
<dbReference type="GO" id="GO:0046872">
    <property type="term" value="F:metal ion binding"/>
    <property type="evidence" value="ECO:0007669"/>
    <property type="project" value="UniProtKB-KW"/>
</dbReference>
<dbReference type="NCBIfam" id="TIGR00614">
    <property type="entry name" value="recQ_fam"/>
    <property type="match status" value="1"/>
</dbReference>
<feature type="compositionally biased region" description="Acidic residues" evidence="19">
    <location>
        <begin position="1608"/>
        <end position="1623"/>
    </location>
</feature>
<comment type="cofactor">
    <cofactor evidence="1">
        <name>Zn(2+)</name>
        <dbReference type="ChEBI" id="CHEBI:29105"/>
    </cofactor>
</comment>
<evidence type="ECO:0000313" key="23">
    <source>
        <dbReference type="EMBL" id="KAF2500293.1"/>
    </source>
</evidence>
<evidence type="ECO:0000256" key="12">
    <source>
        <dbReference type="ARBA" id="ARBA00023125"/>
    </source>
</evidence>
<feature type="compositionally biased region" description="Polar residues" evidence="19">
    <location>
        <begin position="333"/>
        <end position="344"/>
    </location>
</feature>
<protein>
    <recommendedName>
        <fullName evidence="18">RecQ-like DNA helicase BLM</fullName>
        <ecNumber evidence="17">5.6.2.4</ecNumber>
    </recommendedName>
</protein>
<dbReference type="Pfam" id="PF09382">
    <property type="entry name" value="RQC"/>
    <property type="match status" value="1"/>
</dbReference>
<evidence type="ECO:0000256" key="4">
    <source>
        <dbReference type="ARBA" id="ARBA00022705"/>
    </source>
</evidence>
<feature type="compositionally biased region" description="Basic and acidic residues" evidence="19">
    <location>
        <begin position="261"/>
        <end position="272"/>
    </location>
</feature>
<dbReference type="Pfam" id="PF16124">
    <property type="entry name" value="RecQ_Zn_bind"/>
    <property type="match status" value="1"/>
</dbReference>
<evidence type="ECO:0000256" key="11">
    <source>
        <dbReference type="ARBA" id="ARBA00022840"/>
    </source>
</evidence>
<dbReference type="GO" id="GO:0000724">
    <property type="term" value="P:double-strand break repair via homologous recombination"/>
    <property type="evidence" value="ECO:0007669"/>
    <property type="project" value="TreeGrafter"/>
</dbReference>
<keyword evidence="5" id="KW-0479">Metal-binding</keyword>
<dbReference type="SMART" id="SM00487">
    <property type="entry name" value="DEXDc"/>
    <property type="match status" value="1"/>
</dbReference>
<evidence type="ECO:0000256" key="16">
    <source>
        <dbReference type="ARBA" id="ARBA00034617"/>
    </source>
</evidence>
<dbReference type="GO" id="GO:0006260">
    <property type="term" value="P:DNA replication"/>
    <property type="evidence" value="ECO:0007669"/>
    <property type="project" value="UniProtKB-KW"/>
</dbReference>
<evidence type="ECO:0000256" key="10">
    <source>
        <dbReference type="ARBA" id="ARBA00022833"/>
    </source>
</evidence>
<organism evidence="23 24">
    <name type="scientific">Lophium mytilinum</name>
    <dbReference type="NCBI Taxonomy" id="390894"/>
    <lineage>
        <taxon>Eukaryota</taxon>
        <taxon>Fungi</taxon>
        <taxon>Dikarya</taxon>
        <taxon>Ascomycota</taxon>
        <taxon>Pezizomycotina</taxon>
        <taxon>Dothideomycetes</taxon>
        <taxon>Pleosporomycetidae</taxon>
        <taxon>Mytilinidiales</taxon>
        <taxon>Mytilinidiaceae</taxon>
        <taxon>Lophium</taxon>
    </lineage>
</organism>
<keyword evidence="7" id="KW-0227">DNA damage</keyword>
<dbReference type="PROSITE" id="PS50967">
    <property type="entry name" value="HRDC"/>
    <property type="match status" value="1"/>
</dbReference>
<dbReference type="InterPro" id="IPR027417">
    <property type="entry name" value="P-loop_NTPase"/>
</dbReference>
<feature type="compositionally biased region" description="Polar residues" evidence="19">
    <location>
        <begin position="38"/>
        <end position="49"/>
    </location>
</feature>
<keyword evidence="6" id="KW-0547">Nucleotide-binding</keyword>
<dbReference type="InterPro" id="IPR004589">
    <property type="entry name" value="DNA_helicase_ATP-dep_RecQ"/>
</dbReference>
<evidence type="ECO:0000256" key="9">
    <source>
        <dbReference type="ARBA" id="ARBA00022806"/>
    </source>
</evidence>
<evidence type="ECO:0000256" key="8">
    <source>
        <dbReference type="ARBA" id="ARBA00022801"/>
    </source>
</evidence>
<dbReference type="GO" id="GO:0005737">
    <property type="term" value="C:cytoplasm"/>
    <property type="evidence" value="ECO:0007669"/>
    <property type="project" value="TreeGrafter"/>
</dbReference>
<feature type="region of interest" description="Disordered" evidence="19">
    <location>
        <begin position="1380"/>
        <end position="1455"/>
    </location>
</feature>
<feature type="compositionally biased region" description="Gly residues" evidence="19">
    <location>
        <begin position="1707"/>
        <end position="1743"/>
    </location>
</feature>
<evidence type="ECO:0000256" key="6">
    <source>
        <dbReference type="ARBA" id="ARBA00022741"/>
    </source>
</evidence>
<dbReference type="PROSITE" id="PS00690">
    <property type="entry name" value="DEAH_ATP_HELICASE"/>
    <property type="match status" value="1"/>
</dbReference>
<feature type="compositionally biased region" description="Acidic residues" evidence="19">
    <location>
        <begin position="747"/>
        <end position="757"/>
    </location>
</feature>
<feature type="compositionally biased region" description="Acidic residues" evidence="19">
    <location>
        <begin position="1586"/>
        <end position="1595"/>
    </location>
</feature>
<keyword evidence="15" id="KW-0539">Nucleus</keyword>
<gene>
    <name evidence="23" type="ORF">BU16DRAFT_478598</name>
</gene>
<keyword evidence="14" id="KW-0413">Isomerase</keyword>
<accession>A0A6A6R986</accession>
<feature type="region of interest" description="Disordered" evidence="19">
    <location>
        <begin position="23"/>
        <end position="62"/>
    </location>
</feature>